<comment type="caution">
    <text evidence="2">The sequence shown here is derived from an EMBL/GenBank/DDBJ whole genome shotgun (WGS) entry which is preliminary data.</text>
</comment>
<protein>
    <submittedName>
        <fullName evidence="2">Uncharacterized protein</fullName>
    </submittedName>
</protein>
<accession>A0A2K0U6F4</accession>
<evidence type="ECO:0000256" key="1">
    <source>
        <dbReference type="SAM" id="MobiDB-lite"/>
    </source>
</evidence>
<sequence length="285" mass="33407">MDKLFVREFVILLNEDEAVRSLALEAVSKQEIGPERARNNFRKLLKHFASDLKVMVVDNHHRALVRLIKTNLSNISQELFSEFSSDDQKAGDRMPECQKSVEEYLQISQHPEFVAQATPAHLNNSTLYDDAREQIELSESDEESDQDSTDEELEPDDALHSDLPEHLEEMRQFILQSTAYRTLRYRFDEFVRPSLLSKLGDLLERWSRHDHRHHSFVARYKLSNLVAELRNVHLQEIRLDEGNKSTRWQAVLGYYQNWIEQSSQTPWDWSPLPHCPRPLENGESL</sequence>
<feature type="compositionally biased region" description="Acidic residues" evidence="1">
    <location>
        <begin position="136"/>
        <end position="156"/>
    </location>
</feature>
<dbReference type="AlphaFoldDB" id="A0A2K0U6F4"/>
<evidence type="ECO:0000313" key="3">
    <source>
        <dbReference type="Proteomes" id="UP000236290"/>
    </source>
</evidence>
<reference evidence="2 3" key="1">
    <citation type="submission" date="2017-02" db="EMBL/GenBank/DDBJ databases">
        <title>Genomes of Trichoderma spp. with biocontrol activity.</title>
        <authorList>
            <person name="Gardiner D."/>
            <person name="Kazan K."/>
            <person name="Vos C."/>
            <person name="Harvey P."/>
        </authorList>
    </citation>
    <scope>NUCLEOTIDE SEQUENCE [LARGE SCALE GENOMIC DNA]</scope>
    <source>
        <strain evidence="2 3">Tr1</strain>
    </source>
</reference>
<proteinExistence type="predicted"/>
<evidence type="ECO:0000313" key="2">
    <source>
        <dbReference type="EMBL" id="PNP53363.1"/>
    </source>
</evidence>
<name>A0A2K0U6F4_TRIHA</name>
<dbReference type="OrthoDB" id="5151916at2759"/>
<feature type="region of interest" description="Disordered" evidence="1">
    <location>
        <begin position="136"/>
        <end position="157"/>
    </location>
</feature>
<dbReference type="Proteomes" id="UP000236290">
    <property type="component" value="Unassembled WGS sequence"/>
</dbReference>
<dbReference type="EMBL" id="MTYI01000080">
    <property type="protein sequence ID" value="PNP53363.1"/>
    <property type="molecule type" value="Genomic_DNA"/>
</dbReference>
<gene>
    <name evidence="2" type="ORF">THARTR1_06057</name>
</gene>
<organism evidence="2 3">
    <name type="scientific">Trichoderma harzianum</name>
    <name type="common">Hypocrea lixii</name>
    <dbReference type="NCBI Taxonomy" id="5544"/>
    <lineage>
        <taxon>Eukaryota</taxon>
        <taxon>Fungi</taxon>
        <taxon>Dikarya</taxon>
        <taxon>Ascomycota</taxon>
        <taxon>Pezizomycotina</taxon>
        <taxon>Sordariomycetes</taxon>
        <taxon>Hypocreomycetidae</taxon>
        <taxon>Hypocreales</taxon>
        <taxon>Hypocreaceae</taxon>
        <taxon>Trichoderma</taxon>
    </lineage>
</organism>